<feature type="transmembrane region" description="Helical" evidence="9">
    <location>
        <begin position="396"/>
        <end position="416"/>
    </location>
</feature>
<sequence length="422" mass="45783">MALAAKQKPKPPQNKAKDKDKDKASVFLWEGVDRKGARIKGESRAATMNLVRAELRRQGVNPTKVRKKPQPLLGARKKKITTADIAVFTRQLATMMAAGVPLVQAFDIVGRGHDNPSMQDMILAIKQDIESGTAMALALGKHPLYFDDLVCNLVAAGEQAGVLDVLLDKIAIYKEKTESIKGKIKKAMFYPAAVIAVAVIVTVVILLFVIPQFKDLFSSFGADLPAFTLLVISLSDLLQQWWWAVFLGLGGAGYGFAALYKRSRGLREGIDRLVLRIPVIGPILNKAALARFARTLSTMFAAGVPLVDALESVSGATGNIVYQDAVLKMREEVATGQSLQLAMRQRDLFPHMVIQMTSIGEESGALDTMLGKVADFYEEQVDNAVDSLSSLLEPMIMVIIGGLVGSLVVAMYLPIFKLASVV</sequence>
<dbReference type="GO" id="GO:0015628">
    <property type="term" value="P:protein secretion by the type II secretion system"/>
    <property type="evidence" value="ECO:0007669"/>
    <property type="project" value="TreeGrafter"/>
</dbReference>
<dbReference type="InterPro" id="IPR018076">
    <property type="entry name" value="T2SS_GspF_dom"/>
</dbReference>
<feature type="region of interest" description="Disordered" evidence="8">
    <location>
        <begin position="1"/>
        <end position="24"/>
    </location>
</feature>
<feature type="transmembrane region" description="Helical" evidence="9">
    <location>
        <begin position="188"/>
        <end position="209"/>
    </location>
</feature>
<dbReference type="Proteomes" id="UP000295247">
    <property type="component" value="Unassembled WGS sequence"/>
</dbReference>
<evidence type="ECO:0000256" key="4">
    <source>
        <dbReference type="ARBA" id="ARBA00022519"/>
    </source>
</evidence>
<evidence type="ECO:0000256" key="8">
    <source>
        <dbReference type="SAM" id="MobiDB-lite"/>
    </source>
</evidence>
<gene>
    <name evidence="11" type="ORF">EDC29_10217</name>
</gene>
<comment type="subcellular location">
    <subcellularLocation>
        <location evidence="1">Cell inner membrane</location>
        <topology evidence="1">Multi-pass membrane protein</topology>
    </subcellularLocation>
</comment>
<feature type="compositionally biased region" description="Basic and acidic residues" evidence="8">
    <location>
        <begin position="15"/>
        <end position="24"/>
    </location>
</feature>
<keyword evidence="7 9" id="KW-0472">Membrane</keyword>
<evidence type="ECO:0000256" key="3">
    <source>
        <dbReference type="ARBA" id="ARBA00022475"/>
    </source>
</evidence>
<evidence type="ECO:0000256" key="1">
    <source>
        <dbReference type="ARBA" id="ARBA00004429"/>
    </source>
</evidence>
<dbReference type="InterPro" id="IPR042094">
    <property type="entry name" value="T2SS_GspF_sf"/>
</dbReference>
<evidence type="ECO:0000313" key="12">
    <source>
        <dbReference type="Proteomes" id="UP000295247"/>
    </source>
</evidence>
<dbReference type="PRINTS" id="PR00812">
    <property type="entry name" value="BCTERIALGSPF"/>
</dbReference>
<dbReference type="PANTHER" id="PTHR30012">
    <property type="entry name" value="GENERAL SECRETION PATHWAY PROTEIN"/>
    <property type="match status" value="1"/>
</dbReference>
<evidence type="ECO:0000313" key="11">
    <source>
        <dbReference type="EMBL" id="TCW38127.1"/>
    </source>
</evidence>
<dbReference type="GO" id="GO:0005886">
    <property type="term" value="C:plasma membrane"/>
    <property type="evidence" value="ECO:0007669"/>
    <property type="project" value="UniProtKB-SubCell"/>
</dbReference>
<dbReference type="EMBL" id="SMDC01000002">
    <property type="protein sequence ID" value="TCW38127.1"/>
    <property type="molecule type" value="Genomic_DNA"/>
</dbReference>
<feature type="domain" description="Type II secretion system protein GspF" evidence="10">
    <location>
        <begin position="292"/>
        <end position="414"/>
    </location>
</feature>
<keyword evidence="4" id="KW-0997">Cell inner membrane</keyword>
<name>A0A4R4AFZ4_MARGR</name>
<evidence type="ECO:0000256" key="7">
    <source>
        <dbReference type="ARBA" id="ARBA00023136"/>
    </source>
</evidence>
<keyword evidence="5 9" id="KW-0812">Transmembrane</keyword>
<dbReference type="RefSeq" id="WP_132228521.1">
    <property type="nucleotide sequence ID" value="NZ_NRRH01000038.1"/>
</dbReference>
<evidence type="ECO:0000256" key="2">
    <source>
        <dbReference type="ARBA" id="ARBA00005745"/>
    </source>
</evidence>
<dbReference type="AlphaFoldDB" id="A0A4R4AFZ4"/>
<organism evidence="11 12">
    <name type="scientific">Marichromatium gracile</name>
    <name type="common">Chromatium gracile</name>
    <dbReference type="NCBI Taxonomy" id="1048"/>
    <lineage>
        <taxon>Bacteria</taxon>
        <taxon>Pseudomonadati</taxon>
        <taxon>Pseudomonadota</taxon>
        <taxon>Gammaproteobacteria</taxon>
        <taxon>Chromatiales</taxon>
        <taxon>Chromatiaceae</taxon>
        <taxon>Marichromatium</taxon>
    </lineage>
</organism>
<reference evidence="11 12" key="1">
    <citation type="submission" date="2019-03" db="EMBL/GenBank/DDBJ databases">
        <title>Genomic Encyclopedia of Type Strains, Phase IV (KMG-IV): sequencing the most valuable type-strain genomes for metagenomic binning, comparative biology and taxonomic classification.</title>
        <authorList>
            <person name="Goeker M."/>
        </authorList>
    </citation>
    <scope>NUCLEOTIDE SEQUENCE [LARGE SCALE GENOMIC DNA]</scope>
    <source>
        <strain evidence="11 12">DSM 203</strain>
    </source>
</reference>
<dbReference type="Pfam" id="PF00482">
    <property type="entry name" value="T2SSF"/>
    <property type="match status" value="2"/>
</dbReference>
<keyword evidence="6 9" id="KW-1133">Transmembrane helix</keyword>
<feature type="transmembrane region" description="Helical" evidence="9">
    <location>
        <begin position="241"/>
        <end position="260"/>
    </location>
</feature>
<protein>
    <submittedName>
        <fullName evidence="11">Type II secretion system protein F (GspF)</fullName>
    </submittedName>
</protein>
<evidence type="ECO:0000256" key="5">
    <source>
        <dbReference type="ARBA" id="ARBA00022692"/>
    </source>
</evidence>
<evidence type="ECO:0000259" key="10">
    <source>
        <dbReference type="Pfam" id="PF00482"/>
    </source>
</evidence>
<keyword evidence="3" id="KW-1003">Cell membrane</keyword>
<dbReference type="FunFam" id="1.20.81.30:FF:000001">
    <property type="entry name" value="Type II secretion system protein F"/>
    <property type="match status" value="2"/>
</dbReference>
<evidence type="ECO:0000256" key="6">
    <source>
        <dbReference type="ARBA" id="ARBA00022989"/>
    </source>
</evidence>
<dbReference type="InterPro" id="IPR003004">
    <property type="entry name" value="GspF/PilC"/>
</dbReference>
<comment type="similarity">
    <text evidence="2">Belongs to the GSP F family.</text>
</comment>
<comment type="caution">
    <text evidence="11">The sequence shown here is derived from an EMBL/GenBank/DDBJ whole genome shotgun (WGS) entry which is preliminary data.</text>
</comment>
<evidence type="ECO:0000256" key="9">
    <source>
        <dbReference type="SAM" id="Phobius"/>
    </source>
</evidence>
<feature type="domain" description="Type II secretion system protein GspF" evidence="10">
    <location>
        <begin position="88"/>
        <end position="211"/>
    </location>
</feature>
<dbReference type="Gene3D" id="1.20.81.30">
    <property type="entry name" value="Type II secretion system (T2SS), domain F"/>
    <property type="match status" value="2"/>
</dbReference>
<accession>A0A4R4AFZ4</accession>
<proteinExistence type="inferred from homology"/>
<dbReference type="PANTHER" id="PTHR30012:SF7">
    <property type="entry name" value="PROTEIN TRANSPORT PROTEIN HOFC HOMOLOG"/>
    <property type="match status" value="1"/>
</dbReference>